<evidence type="ECO:0000313" key="1">
    <source>
        <dbReference type="EMBL" id="OHU91936.1"/>
    </source>
</evidence>
<dbReference type="Pfam" id="PF12305">
    <property type="entry name" value="DUF3630"/>
    <property type="match status" value="1"/>
</dbReference>
<gene>
    <name evidence="1" type="ORF">BET10_06250</name>
</gene>
<keyword evidence="2" id="KW-1185">Reference proteome</keyword>
<accession>A0A1S1MXK7</accession>
<reference evidence="1 2" key="1">
    <citation type="submission" date="2016-09" db="EMBL/GenBank/DDBJ databases">
        <title>Pseudoalteromonas amylolytica sp. nov., isolated from the surface seawater.</title>
        <authorList>
            <person name="Wu Y.-H."/>
            <person name="Cheng H."/>
            <person name="Jin X.-B."/>
            <person name="Wang C.-S."/>
            <person name="Xu X.-W."/>
        </authorList>
    </citation>
    <scope>NUCLEOTIDE SEQUENCE [LARGE SCALE GENOMIC DNA]</scope>
    <source>
        <strain evidence="1 2">JW1</strain>
    </source>
</reference>
<dbReference type="Proteomes" id="UP000179786">
    <property type="component" value="Unassembled WGS sequence"/>
</dbReference>
<dbReference type="InterPro" id="IPR022080">
    <property type="entry name" value="DUF3630"/>
</dbReference>
<dbReference type="STRING" id="1859457.BET10_06250"/>
<evidence type="ECO:0008006" key="3">
    <source>
        <dbReference type="Google" id="ProtNLM"/>
    </source>
</evidence>
<comment type="caution">
    <text evidence="1">The sequence shown here is derived from an EMBL/GenBank/DDBJ whole genome shotgun (WGS) entry which is preliminary data.</text>
</comment>
<protein>
    <recommendedName>
        <fullName evidence="3">DUF3630 domain-containing protein</fullName>
    </recommendedName>
</protein>
<organism evidence="1 2">
    <name type="scientific">Pseudoalteromonas amylolytica</name>
    <dbReference type="NCBI Taxonomy" id="1859457"/>
    <lineage>
        <taxon>Bacteria</taxon>
        <taxon>Pseudomonadati</taxon>
        <taxon>Pseudomonadota</taxon>
        <taxon>Gammaproteobacteria</taxon>
        <taxon>Alteromonadales</taxon>
        <taxon>Pseudoalteromonadaceae</taxon>
        <taxon>Pseudoalteromonas</taxon>
    </lineage>
</organism>
<name>A0A1S1MXK7_9GAMM</name>
<dbReference type="OrthoDB" id="6389032at2"/>
<proteinExistence type="predicted"/>
<dbReference type="EMBL" id="MKJU01000022">
    <property type="protein sequence ID" value="OHU91936.1"/>
    <property type="molecule type" value="Genomic_DNA"/>
</dbReference>
<dbReference type="AlphaFoldDB" id="A0A1S1MXK7"/>
<dbReference type="RefSeq" id="WP_070983732.1">
    <property type="nucleotide sequence ID" value="NZ_MKJU01000022.1"/>
</dbReference>
<sequence length="98" mass="11409">MSQVEFDPEYQILIITPTCLPEADEFELWSSIFLHHPQHIQIIEFAQGADRHQLRFSYAQQSFNLNFEHYSESIWIAPEGQDAAPFLPKLAQLFLSNS</sequence>
<evidence type="ECO:0000313" key="2">
    <source>
        <dbReference type="Proteomes" id="UP000179786"/>
    </source>
</evidence>